<organism evidence="2 3">
    <name type="scientific">Puccinia sorghi</name>
    <dbReference type="NCBI Taxonomy" id="27349"/>
    <lineage>
        <taxon>Eukaryota</taxon>
        <taxon>Fungi</taxon>
        <taxon>Dikarya</taxon>
        <taxon>Basidiomycota</taxon>
        <taxon>Pucciniomycotina</taxon>
        <taxon>Pucciniomycetes</taxon>
        <taxon>Pucciniales</taxon>
        <taxon>Pucciniaceae</taxon>
        <taxon>Puccinia</taxon>
    </lineage>
</organism>
<evidence type="ECO:0000313" key="2">
    <source>
        <dbReference type="EMBL" id="KNZ59288.1"/>
    </source>
</evidence>
<protein>
    <recommendedName>
        <fullName evidence="4">Retrotransposon gag domain-containing protein</fullName>
    </recommendedName>
</protein>
<dbReference type="OrthoDB" id="4847360at2759"/>
<evidence type="ECO:0000313" key="3">
    <source>
        <dbReference type="Proteomes" id="UP000037035"/>
    </source>
</evidence>
<keyword evidence="3" id="KW-1185">Reference proteome</keyword>
<dbReference type="AlphaFoldDB" id="A0A0L6VEW1"/>
<feature type="region of interest" description="Disordered" evidence="1">
    <location>
        <begin position="75"/>
        <end position="116"/>
    </location>
</feature>
<accession>A0A0L6VEW1</accession>
<sequence length="132" mass="14690">MKLFTLFGDPNEVQNSEFELNSLSMKDNGKALTYITQFQTLQSRLALTGQLLKMLQQLINQTIKLDNCYHETIRSSKKANSTPLTSKNEDASKYKKKFPSKPSTPSASTLASRSKKPTKISLVLNVTGWCGG</sequence>
<evidence type="ECO:0008006" key="4">
    <source>
        <dbReference type="Google" id="ProtNLM"/>
    </source>
</evidence>
<dbReference type="Proteomes" id="UP000037035">
    <property type="component" value="Unassembled WGS sequence"/>
</dbReference>
<dbReference type="EMBL" id="LAVV01006577">
    <property type="protein sequence ID" value="KNZ59288.1"/>
    <property type="molecule type" value="Genomic_DNA"/>
</dbReference>
<evidence type="ECO:0000256" key="1">
    <source>
        <dbReference type="SAM" id="MobiDB-lite"/>
    </source>
</evidence>
<dbReference type="VEuPathDB" id="FungiDB:VP01_1766g2"/>
<comment type="caution">
    <text evidence="2">The sequence shown here is derived from an EMBL/GenBank/DDBJ whole genome shotgun (WGS) entry which is preliminary data.</text>
</comment>
<gene>
    <name evidence="2" type="ORF">VP01_1766g2</name>
</gene>
<feature type="compositionally biased region" description="Low complexity" evidence="1">
    <location>
        <begin position="100"/>
        <end position="112"/>
    </location>
</feature>
<name>A0A0L6VEW1_9BASI</name>
<reference evidence="2 3" key="1">
    <citation type="submission" date="2015-08" db="EMBL/GenBank/DDBJ databases">
        <title>Next Generation Sequencing and Analysis of the Genome of Puccinia sorghi L Schw, the Causal Agent of Maize Common Rust.</title>
        <authorList>
            <person name="Rochi L."/>
            <person name="Burguener G."/>
            <person name="Darino M."/>
            <person name="Turjanski A."/>
            <person name="Kreff E."/>
            <person name="Dieguez M.J."/>
            <person name="Sacco F."/>
        </authorList>
    </citation>
    <scope>NUCLEOTIDE SEQUENCE [LARGE SCALE GENOMIC DNA]</scope>
    <source>
        <strain evidence="2 3">RO10H11247</strain>
    </source>
</reference>
<proteinExistence type="predicted"/>